<evidence type="ECO:0000256" key="4">
    <source>
        <dbReference type="ARBA" id="ARBA00023163"/>
    </source>
</evidence>
<dbReference type="Proteomes" id="UP000237000">
    <property type="component" value="Unassembled WGS sequence"/>
</dbReference>
<protein>
    <submittedName>
        <fullName evidence="7">DNA-binding pseudobarrel domain containing protein</fullName>
    </submittedName>
</protein>
<dbReference type="AlphaFoldDB" id="A0A2P5FV40"/>
<keyword evidence="8" id="KW-1185">Reference proteome</keyword>
<dbReference type="SUPFAM" id="SSF101936">
    <property type="entry name" value="DNA-binding pseudobarrel domain"/>
    <property type="match status" value="1"/>
</dbReference>
<evidence type="ECO:0000313" key="8">
    <source>
        <dbReference type="Proteomes" id="UP000237000"/>
    </source>
</evidence>
<evidence type="ECO:0000256" key="2">
    <source>
        <dbReference type="ARBA" id="ARBA00023015"/>
    </source>
</evidence>
<comment type="subcellular location">
    <subcellularLocation>
        <location evidence="1">Nucleus</location>
    </subcellularLocation>
</comment>
<dbReference type="Gene3D" id="2.40.330.10">
    <property type="entry name" value="DNA-binding pseudobarrel domain"/>
    <property type="match status" value="1"/>
</dbReference>
<evidence type="ECO:0000313" key="7">
    <source>
        <dbReference type="EMBL" id="POO01663.1"/>
    </source>
</evidence>
<keyword evidence="2" id="KW-0805">Transcription regulation</keyword>
<comment type="caution">
    <text evidence="7">The sequence shown here is derived from an EMBL/GenBank/DDBJ whole genome shotgun (WGS) entry which is preliminary data.</text>
</comment>
<evidence type="ECO:0000256" key="6">
    <source>
        <dbReference type="SAM" id="MobiDB-lite"/>
    </source>
</evidence>
<accession>A0A2P5FV40</accession>
<reference evidence="8" key="1">
    <citation type="submission" date="2016-06" db="EMBL/GenBank/DDBJ databases">
        <title>Parallel loss of symbiosis genes in relatives of nitrogen-fixing non-legume Parasponia.</title>
        <authorList>
            <person name="Van Velzen R."/>
            <person name="Holmer R."/>
            <person name="Bu F."/>
            <person name="Rutten L."/>
            <person name="Van Zeijl A."/>
            <person name="Liu W."/>
            <person name="Santuari L."/>
            <person name="Cao Q."/>
            <person name="Sharma T."/>
            <person name="Shen D."/>
            <person name="Roswanjaya Y."/>
            <person name="Wardhani T."/>
            <person name="Kalhor M.S."/>
            <person name="Jansen J."/>
            <person name="Van den Hoogen J."/>
            <person name="Gungor B."/>
            <person name="Hartog M."/>
            <person name="Hontelez J."/>
            <person name="Verver J."/>
            <person name="Yang W.-C."/>
            <person name="Schijlen E."/>
            <person name="Repin R."/>
            <person name="Schilthuizen M."/>
            <person name="Schranz E."/>
            <person name="Heidstra R."/>
            <person name="Miyata K."/>
            <person name="Fedorova E."/>
            <person name="Kohlen W."/>
            <person name="Bisseling T."/>
            <person name="Smit S."/>
            <person name="Geurts R."/>
        </authorList>
    </citation>
    <scope>NUCLEOTIDE SEQUENCE [LARGE SCALE GENOMIC DNA]</scope>
    <source>
        <strain evidence="8">cv. RG33-2</strain>
    </source>
</reference>
<evidence type="ECO:0000256" key="1">
    <source>
        <dbReference type="ARBA" id="ARBA00004123"/>
    </source>
</evidence>
<feature type="region of interest" description="Disordered" evidence="6">
    <location>
        <begin position="124"/>
        <end position="146"/>
    </location>
</feature>
<evidence type="ECO:0000256" key="5">
    <source>
        <dbReference type="ARBA" id="ARBA00023242"/>
    </source>
</evidence>
<name>A0A2P5FV40_TREOI</name>
<keyword evidence="5" id="KW-0539">Nucleus</keyword>
<organism evidence="7 8">
    <name type="scientific">Trema orientale</name>
    <name type="common">Charcoal tree</name>
    <name type="synonym">Celtis orientalis</name>
    <dbReference type="NCBI Taxonomy" id="63057"/>
    <lineage>
        <taxon>Eukaryota</taxon>
        <taxon>Viridiplantae</taxon>
        <taxon>Streptophyta</taxon>
        <taxon>Embryophyta</taxon>
        <taxon>Tracheophyta</taxon>
        <taxon>Spermatophyta</taxon>
        <taxon>Magnoliopsida</taxon>
        <taxon>eudicotyledons</taxon>
        <taxon>Gunneridae</taxon>
        <taxon>Pentapetalae</taxon>
        <taxon>rosids</taxon>
        <taxon>fabids</taxon>
        <taxon>Rosales</taxon>
        <taxon>Cannabaceae</taxon>
        <taxon>Trema</taxon>
    </lineage>
</organism>
<keyword evidence="4" id="KW-0804">Transcription</keyword>
<dbReference type="InParanoid" id="A0A2P5FV40"/>
<evidence type="ECO:0000256" key="3">
    <source>
        <dbReference type="ARBA" id="ARBA00023125"/>
    </source>
</evidence>
<dbReference type="InterPro" id="IPR015300">
    <property type="entry name" value="DNA-bd_pseudobarrel_sf"/>
</dbReference>
<proteinExistence type="predicted"/>
<keyword evidence="3 7" id="KW-0238">DNA-binding</keyword>
<feature type="compositionally biased region" description="Acidic residues" evidence="6">
    <location>
        <begin position="131"/>
        <end position="146"/>
    </location>
</feature>
<dbReference type="EMBL" id="JXTC01000007">
    <property type="protein sequence ID" value="POO01663.1"/>
    <property type="molecule type" value="Genomic_DNA"/>
</dbReference>
<gene>
    <name evidence="7" type="ORF">TorRG33x02_024400</name>
</gene>
<dbReference type="GO" id="GO:0003677">
    <property type="term" value="F:DNA binding"/>
    <property type="evidence" value="ECO:0007669"/>
    <property type="project" value="UniProtKB-KW"/>
</dbReference>
<dbReference type="GO" id="GO:0005634">
    <property type="term" value="C:nucleus"/>
    <property type="evidence" value="ECO:0007669"/>
    <property type="project" value="UniProtKB-SubCell"/>
</dbReference>
<sequence>MAVWRKKLTGTDCRRALEISQKMSQKLRESVAKFGEGDRHSLYLFDGTTLSEMELCFRQRSGSSFLREQKWRRFAEDRHLKAGDHIKMASIDIAQLPQNLAAELPEGSVVWRITARRDGRRLQGFKLGNSEENDDQSSDNELDEGA</sequence>